<evidence type="ECO:0000256" key="5">
    <source>
        <dbReference type="ARBA" id="ARBA00023065"/>
    </source>
</evidence>
<comment type="subcellular location">
    <subcellularLocation>
        <location evidence="1">Membrane</location>
        <topology evidence="1">Multi-pass membrane protein</topology>
    </subcellularLocation>
</comment>
<evidence type="ECO:0000256" key="3">
    <source>
        <dbReference type="ARBA" id="ARBA00022692"/>
    </source>
</evidence>
<evidence type="ECO:0000259" key="9">
    <source>
        <dbReference type="Pfam" id="PF07885"/>
    </source>
</evidence>
<protein>
    <submittedName>
        <fullName evidence="10">Potassium channel family protein</fullName>
    </submittedName>
</protein>
<keyword evidence="2" id="KW-0813">Transport</keyword>
<dbReference type="SUPFAM" id="SSF81324">
    <property type="entry name" value="Voltage-gated potassium channels"/>
    <property type="match status" value="1"/>
</dbReference>
<gene>
    <name evidence="10" type="ORF">KYD98_12965</name>
</gene>
<evidence type="ECO:0000256" key="7">
    <source>
        <dbReference type="ARBA" id="ARBA00023303"/>
    </source>
</evidence>
<evidence type="ECO:0000313" key="10">
    <source>
        <dbReference type="EMBL" id="MBW6411008.1"/>
    </source>
</evidence>
<dbReference type="InterPro" id="IPR028325">
    <property type="entry name" value="VG_K_chnl"/>
</dbReference>
<keyword evidence="11" id="KW-1185">Reference proteome</keyword>
<dbReference type="GO" id="GO:0034220">
    <property type="term" value="P:monoatomic ion transmembrane transport"/>
    <property type="evidence" value="ECO:0007669"/>
    <property type="project" value="UniProtKB-KW"/>
</dbReference>
<keyword evidence="5" id="KW-0406">Ion transport</keyword>
<dbReference type="EMBL" id="JAHXPT010000010">
    <property type="protein sequence ID" value="MBW6411008.1"/>
    <property type="molecule type" value="Genomic_DNA"/>
</dbReference>
<name>A0ABS7AQS5_9CLOT</name>
<dbReference type="Gene3D" id="1.10.287.70">
    <property type="match status" value="1"/>
</dbReference>
<feature type="domain" description="Potassium channel" evidence="9">
    <location>
        <begin position="9"/>
        <end position="70"/>
    </location>
</feature>
<evidence type="ECO:0000256" key="1">
    <source>
        <dbReference type="ARBA" id="ARBA00004141"/>
    </source>
</evidence>
<evidence type="ECO:0000256" key="4">
    <source>
        <dbReference type="ARBA" id="ARBA00022989"/>
    </source>
</evidence>
<evidence type="ECO:0000313" key="11">
    <source>
        <dbReference type="Proteomes" id="UP001519921"/>
    </source>
</evidence>
<dbReference type="Proteomes" id="UP001519921">
    <property type="component" value="Unassembled WGS sequence"/>
</dbReference>
<accession>A0ABS7AQS5</accession>
<reference evidence="10 11" key="1">
    <citation type="submission" date="2021-07" db="EMBL/GenBank/DDBJ databases">
        <title>Clostridium weizhouense sp. nov., an anaerobic bacterium isolated from activated sludge of Petroleum wastewater.</title>
        <authorList>
            <person name="Li Q."/>
        </authorList>
    </citation>
    <scope>NUCLEOTIDE SEQUENCE [LARGE SCALE GENOMIC DNA]</scope>
    <source>
        <strain evidence="10 11">YB-6</strain>
    </source>
</reference>
<keyword evidence="3 8" id="KW-0812">Transmembrane</keyword>
<evidence type="ECO:0000256" key="8">
    <source>
        <dbReference type="SAM" id="Phobius"/>
    </source>
</evidence>
<keyword evidence="6 8" id="KW-0472">Membrane</keyword>
<dbReference type="PANTHER" id="PTHR11537">
    <property type="entry name" value="VOLTAGE-GATED POTASSIUM CHANNEL"/>
    <property type="match status" value="1"/>
</dbReference>
<comment type="caution">
    <text evidence="10">The sequence shown here is derived from an EMBL/GenBank/DDBJ whole genome shotgun (WGS) entry which is preliminary data.</text>
</comment>
<sequence>MIYNINGEAYLCSVTTNEIGILDLFYYTIVTFTTIGYGDIVPNAPESKVMAIIIAFTSVICLIIFISSILSAKSNFKKKLK</sequence>
<keyword evidence="4 8" id="KW-1133">Transmembrane helix</keyword>
<dbReference type="RefSeq" id="WP_219780471.1">
    <property type="nucleotide sequence ID" value="NZ_JAHXPT010000010.1"/>
</dbReference>
<dbReference type="PANTHER" id="PTHR11537:SF254">
    <property type="entry name" value="POTASSIUM VOLTAGE-GATED CHANNEL PROTEIN SHAB"/>
    <property type="match status" value="1"/>
</dbReference>
<dbReference type="InterPro" id="IPR013099">
    <property type="entry name" value="K_chnl_dom"/>
</dbReference>
<organism evidence="10 11">
    <name type="scientific">Clostridium weizhouense</name>
    <dbReference type="NCBI Taxonomy" id="2859781"/>
    <lineage>
        <taxon>Bacteria</taxon>
        <taxon>Bacillati</taxon>
        <taxon>Bacillota</taxon>
        <taxon>Clostridia</taxon>
        <taxon>Eubacteriales</taxon>
        <taxon>Clostridiaceae</taxon>
        <taxon>Clostridium</taxon>
    </lineage>
</organism>
<dbReference type="Pfam" id="PF07885">
    <property type="entry name" value="Ion_trans_2"/>
    <property type="match status" value="1"/>
</dbReference>
<proteinExistence type="predicted"/>
<evidence type="ECO:0000256" key="6">
    <source>
        <dbReference type="ARBA" id="ARBA00023136"/>
    </source>
</evidence>
<keyword evidence="7 10" id="KW-0407">Ion channel</keyword>
<feature type="transmembrane region" description="Helical" evidence="8">
    <location>
        <begin position="49"/>
        <end position="72"/>
    </location>
</feature>
<evidence type="ECO:0000256" key="2">
    <source>
        <dbReference type="ARBA" id="ARBA00022448"/>
    </source>
</evidence>